<dbReference type="Pfam" id="PF03466">
    <property type="entry name" value="LysR_substrate"/>
    <property type="match status" value="1"/>
</dbReference>
<dbReference type="SUPFAM" id="SSF53850">
    <property type="entry name" value="Periplasmic binding protein-like II"/>
    <property type="match status" value="1"/>
</dbReference>
<evidence type="ECO:0000256" key="2">
    <source>
        <dbReference type="ARBA" id="ARBA00023015"/>
    </source>
</evidence>
<organism evidence="6 7">
    <name type="scientific">Nonomuraea mangrovi</name>
    <dbReference type="NCBI Taxonomy" id="2316207"/>
    <lineage>
        <taxon>Bacteria</taxon>
        <taxon>Bacillati</taxon>
        <taxon>Actinomycetota</taxon>
        <taxon>Actinomycetes</taxon>
        <taxon>Streptosporangiales</taxon>
        <taxon>Streptosporangiaceae</taxon>
        <taxon>Nonomuraea</taxon>
    </lineage>
</organism>
<dbReference type="PANTHER" id="PTHR30346:SF0">
    <property type="entry name" value="HCA OPERON TRANSCRIPTIONAL ACTIVATOR HCAR"/>
    <property type="match status" value="1"/>
</dbReference>
<dbReference type="InterPro" id="IPR000847">
    <property type="entry name" value="LysR_HTH_N"/>
</dbReference>
<keyword evidence="2" id="KW-0805">Transcription regulation</keyword>
<name>A0ABW4T9N2_9ACTN</name>
<dbReference type="Gene3D" id="1.10.10.10">
    <property type="entry name" value="Winged helix-like DNA-binding domain superfamily/Winged helix DNA-binding domain"/>
    <property type="match status" value="1"/>
</dbReference>
<dbReference type="Pfam" id="PF00126">
    <property type="entry name" value="HTH_1"/>
    <property type="match status" value="1"/>
</dbReference>
<keyword evidence="3" id="KW-0238">DNA-binding</keyword>
<dbReference type="CDD" id="cd08414">
    <property type="entry name" value="PBP2_LTTR_aromatics_like"/>
    <property type="match status" value="1"/>
</dbReference>
<dbReference type="EMBL" id="JBHUFV010000073">
    <property type="protein sequence ID" value="MFD1938732.1"/>
    <property type="molecule type" value="Genomic_DNA"/>
</dbReference>
<protein>
    <submittedName>
        <fullName evidence="6">LysR family transcriptional regulator</fullName>
    </submittedName>
</protein>
<evidence type="ECO:0000313" key="7">
    <source>
        <dbReference type="Proteomes" id="UP001597368"/>
    </source>
</evidence>
<feature type="domain" description="HTH lysR-type" evidence="5">
    <location>
        <begin position="1"/>
        <end position="58"/>
    </location>
</feature>
<evidence type="ECO:0000313" key="6">
    <source>
        <dbReference type="EMBL" id="MFD1938732.1"/>
    </source>
</evidence>
<dbReference type="InterPro" id="IPR036388">
    <property type="entry name" value="WH-like_DNA-bd_sf"/>
</dbReference>
<keyword evidence="4" id="KW-0804">Transcription</keyword>
<proteinExistence type="inferred from homology"/>
<dbReference type="Gene3D" id="3.40.190.10">
    <property type="entry name" value="Periplasmic binding protein-like II"/>
    <property type="match status" value="2"/>
</dbReference>
<dbReference type="InterPro" id="IPR005119">
    <property type="entry name" value="LysR_subst-bd"/>
</dbReference>
<gene>
    <name evidence="6" type="ORF">ACFSKW_45450</name>
</gene>
<comment type="similarity">
    <text evidence="1">Belongs to the LysR transcriptional regulatory family.</text>
</comment>
<dbReference type="RefSeq" id="WP_379580826.1">
    <property type="nucleotide sequence ID" value="NZ_JBHUFV010000073.1"/>
</dbReference>
<dbReference type="InterPro" id="IPR036390">
    <property type="entry name" value="WH_DNA-bd_sf"/>
</dbReference>
<evidence type="ECO:0000259" key="5">
    <source>
        <dbReference type="PROSITE" id="PS50931"/>
    </source>
</evidence>
<dbReference type="PANTHER" id="PTHR30346">
    <property type="entry name" value="TRANSCRIPTIONAL DUAL REGULATOR HCAR-RELATED"/>
    <property type="match status" value="1"/>
</dbReference>
<dbReference type="PROSITE" id="PS50931">
    <property type="entry name" value="HTH_LYSR"/>
    <property type="match status" value="1"/>
</dbReference>
<dbReference type="SUPFAM" id="SSF46785">
    <property type="entry name" value="Winged helix' DNA-binding domain"/>
    <property type="match status" value="1"/>
</dbReference>
<evidence type="ECO:0000256" key="1">
    <source>
        <dbReference type="ARBA" id="ARBA00009437"/>
    </source>
</evidence>
<evidence type="ECO:0000256" key="3">
    <source>
        <dbReference type="ARBA" id="ARBA00023125"/>
    </source>
</evidence>
<evidence type="ECO:0000256" key="4">
    <source>
        <dbReference type="ARBA" id="ARBA00023163"/>
    </source>
</evidence>
<reference evidence="7" key="1">
    <citation type="journal article" date="2019" name="Int. J. Syst. Evol. Microbiol.">
        <title>The Global Catalogue of Microorganisms (GCM) 10K type strain sequencing project: providing services to taxonomists for standard genome sequencing and annotation.</title>
        <authorList>
            <consortium name="The Broad Institute Genomics Platform"/>
            <consortium name="The Broad Institute Genome Sequencing Center for Infectious Disease"/>
            <person name="Wu L."/>
            <person name="Ma J."/>
        </authorList>
    </citation>
    <scope>NUCLEOTIDE SEQUENCE [LARGE SCALE GENOMIC DNA]</scope>
    <source>
        <strain evidence="7">ICMP 6774ER</strain>
    </source>
</reference>
<comment type="caution">
    <text evidence="6">The sequence shown here is derived from an EMBL/GenBank/DDBJ whole genome shotgun (WGS) entry which is preliminary data.</text>
</comment>
<dbReference type="Proteomes" id="UP001597368">
    <property type="component" value="Unassembled WGS sequence"/>
</dbReference>
<keyword evidence="7" id="KW-1185">Reference proteome</keyword>
<accession>A0ABW4T9N2</accession>
<sequence length="321" mass="34634">MELRDIEIFLTLAEELHFGRTAERLRVSQARVSQAISKQERRIGVALFDRTSRRVSLTPVGRRLREDLQQAYDLLHEGLARAEAAGLGARQTLRLGVFGHAGYELRPLVDAFRARYPGSDVQFSEVTGGDPFAALRTDDADAHVLWLPVAEPDLTVGPTVLTSGRVLAVSADHPLADRGSASLEDLADNHVVDLGPGAPEYWVASMVPVRTPLGRRIPRGPIARTFHEILALVAAGHCVHPLGEIAARYNSPPGIVFVPIRDAPALQFALIWRSTADSPAIRALAQTAADLGPISLNQAHVDTADGQLPGGAISDRHTNPN</sequence>